<dbReference type="PANTHER" id="PTHR39169">
    <property type="match status" value="1"/>
</dbReference>
<dbReference type="PANTHER" id="PTHR39169:SF1">
    <property type="entry name" value="MONOOXYGENASE YDHR-RELATED"/>
    <property type="match status" value="1"/>
</dbReference>
<protein>
    <submittedName>
        <fullName evidence="1">Monooxygenase</fullName>
    </submittedName>
</protein>
<gene>
    <name evidence="1" type="ORF">R6U77_10195</name>
</gene>
<dbReference type="Pfam" id="PF08803">
    <property type="entry name" value="ydhR"/>
    <property type="match status" value="1"/>
</dbReference>
<dbReference type="RefSeq" id="WP_319835575.1">
    <property type="nucleotide sequence ID" value="NZ_CP137624.1"/>
</dbReference>
<keyword evidence="1" id="KW-0503">Monooxygenase</keyword>
<proteinExistence type="predicted"/>
<dbReference type="Gene3D" id="3.30.70.100">
    <property type="match status" value="1"/>
</dbReference>
<dbReference type="SUPFAM" id="SSF54909">
    <property type="entry name" value="Dimeric alpha+beta barrel"/>
    <property type="match status" value="1"/>
</dbReference>
<evidence type="ECO:0000313" key="2">
    <source>
        <dbReference type="Proteomes" id="UP001322664"/>
    </source>
</evidence>
<evidence type="ECO:0000313" key="1">
    <source>
        <dbReference type="EMBL" id="WPK10305.1"/>
    </source>
</evidence>
<dbReference type="NCBIfam" id="NF008333">
    <property type="entry name" value="PRK11118.1"/>
    <property type="match status" value="1"/>
</dbReference>
<keyword evidence="1" id="KW-0560">Oxidoreductase</keyword>
<dbReference type="GO" id="GO:0004497">
    <property type="term" value="F:monooxygenase activity"/>
    <property type="evidence" value="ECO:0007669"/>
    <property type="project" value="UniProtKB-KW"/>
</dbReference>
<keyword evidence="2" id="KW-1185">Reference proteome</keyword>
<dbReference type="InterPro" id="IPR011008">
    <property type="entry name" value="Dimeric_a/b-barrel"/>
</dbReference>
<dbReference type="EMBL" id="CP137624">
    <property type="protein sequence ID" value="WPK10305.1"/>
    <property type="molecule type" value="Genomic_DNA"/>
</dbReference>
<dbReference type="InterPro" id="IPR014910">
    <property type="entry name" value="YdhR"/>
</dbReference>
<name>A0ABZ0RQC0_9BACI</name>
<organism evidence="1 2">
    <name type="scientific">Lysinibacillus louembei</name>
    <dbReference type="NCBI Taxonomy" id="1470088"/>
    <lineage>
        <taxon>Bacteria</taxon>
        <taxon>Bacillati</taxon>
        <taxon>Bacillota</taxon>
        <taxon>Bacilli</taxon>
        <taxon>Bacillales</taxon>
        <taxon>Bacillaceae</taxon>
        <taxon>Lysinibacillus</taxon>
    </lineage>
</organism>
<accession>A0ABZ0RQC0</accession>
<sequence length="98" mass="10910">MAYLLQIDFKMTGPFGDAMTQAFTELAQSINHEEGFISKIWTENAETGEAGGIYKFTTKEAAEKYLAMHTKRLAGFGIDNVNAKIFVINEQLTEINKG</sequence>
<reference evidence="1 2" key="1">
    <citation type="submission" date="2023-09" db="EMBL/GenBank/DDBJ databases">
        <authorList>
            <person name="Page C.A."/>
            <person name="Perez-Diaz I.M."/>
        </authorList>
    </citation>
    <scope>NUCLEOTIDE SEQUENCE [LARGE SCALE GENOMIC DNA]</scope>
    <source>
        <strain evidence="1 2">Ll15</strain>
    </source>
</reference>
<dbReference type="Proteomes" id="UP001322664">
    <property type="component" value="Chromosome"/>
</dbReference>